<gene>
    <name evidence="2" type="ORF">ASPFODRAFT_632769</name>
</gene>
<dbReference type="VEuPathDB" id="FungiDB:ASPFODRAFT_632769"/>
<dbReference type="AlphaFoldDB" id="A0A1M3TGQ7"/>
<reference evidence="3" key="1">
    <citation type="journal article" date="2017" name="Genome Biol.">
        <title>Comparative genomics reveals high biological diversity and specific adaptations in the industrially and medically important fungal genus Aspergillus.</title>
        <authorList>
            <person name="de Vries R.P."/>
            <person name="Riley R."/>
            <person name="Wiebenga A."/>
            <person name="Aguilar-Osorio G."/>
            <person name="Amillis S."/>
            <person name="Uchima C.A."/>
            <person name="Anderluh G."/>
            <person name="Asadollahi M."/>
            <person name="Askin M."/>
            <person name="Barry K."/>
            <person name="Battaglia E."/>
            <person name="Bayram O."/>
            <person name="Benocci T."/>
            <person name="Braus-Stromeyer S.A."/>
            <person name="Caldana C."/>
            <person name="Canovas D."/>
            <person name="Cerqueira G.C."/>
            <person name="Chen F."/>
            <person name="Chen W."/>
            <person name="Choi C."/>
            <person name="Clum A."/>
            <person name="Dos Santos R.A."/>
            <person name="Damasio A.R."/>
            <person name="Diallinas G."/>
            <person name="Emri T."/>
            <person name="Fekete E."/>
            <person name="Flipphi M."/>
            <person name="Freyberg S."/>
            <person name="Gallo A."/>
            <person name="Gournas C."/>
            <person name="Habgood R."/>
            <person name="Hainaut M."/>
            <person name="Harispe M.L."/>
            <person name="Henrissat B."/>
            <person name="Hilden K.S."/>
            <person name="Hope R."/>
            <person name="Hossain A."/>
            <person name="Karabika E."/>
            <person name="Karaffa L."/>
            <person name="Karanyi Z."/>
            <person name="Krasevec N."/>
            <person name="Kuo A."/>
            <person name="Kusch H."/>
            <person name="LaButti K."/>
            <person name="Lagendijk E.L."/>
            <person name="Lapidus A."/>
            <person name="Levasseur A."/>
            <person name="Lindquist E."/>
            <person name="Lipzen A."/>
            <person name="Logrieco A.F."/>
            <person name="MacCabe A."/>
            <person name="Maekelae M.R."/>
            <person name="Malavazi I."/>
            <person name="Melin P."/>
            <person name="Meyer V."/>
            <person name="Mielnichuk N."/>
            <person name="Miskei M."/>
            <person name="Molnar A.P."/>
            <person name="Mule G."/>
            <person name="Ngan C.Y."/>
            <person name="Orejas M."/>
            <person name="Orosz E."/>
            <person name="Ouedraogo J.P."/>
            <person name="Overkamp K.M."/>
            <person name="Park H.-S."/>
            <person name="Perrone G."/>
            <person name="Piumi F."/>
            <person name="Punt P.J."/>
            <person name="Ram A.F."/>
            <person name="Ramon A."/>
            <person name="Rauscher S."/>
            <person name="Record E."/>
            <person name="Riano-Pachon D.M."/>
            <person name="Robert V."/>
            <person name="Roehrig J."/>
            <person name="Ruller R."/>
            <person name="Salamov A."/>
            <person name="Salih N.S."/>
            <person name="Samson R.A."/>
            <person name="Sandor E."/>
            <person name="Sanguinetti M."/>
            <person name="Schuetze T."/>
            <person name="Sepcic K."/>
            <person name="Shelest E."/>
            <person name="Sherlock G."/>
            <person name="Sophianopoulou V."/>
            <person name="Squina F.M."/>
            <person name="Sun H."/>
            <person name="Susca A."/>
            <person name="Todd R.B."/>
            <person name="Tsang A."/>
            <person name="Unkles S.E."/>
            <person name="van de Wiele N."/>
            <person name="van Rossen-Uffink D."/>
            <person name="Oliveira J.V."/>
            <person name="Vesth T.C."/>
            <person name="Visser J."/>
            <person name="Yu J.-H."/>
            <person name="Zhou M."/>
            <person name="Andersen M.R."/>
            <person name="Archer D.B."/>
            <person name="Baker S.E."/>
            <person name="Benoit I."/>
            <person name="Brakhage A.A."/>
            <person name="Braus G.H."/>
            <person name="Fischer R."/>
            <person name="Frisvad J.C."/>
            <person name="Goldman G.H."/>
            <person name="Houbraken J."/>
            <person name="Oakley B."/>
            <person name="Pocsi I."/>
            <person name="Scazzocchio C."/>
            <person name="Seiboth B."/>
            <person name="vanKuyk P.A."/>
            <person name="Wortman J."/>
            <person name="Dyer P.S."/>
            <person name="Grigoriev I.V."/>
        </authorList>
    </citation>
    <scope>NUCLEOTIDE SEQUENCE [LARGE SCALE GENOMIC DNA]</scope>
    <source>
        <strain evidence="3">CBS 106.47</strain>
    </source>
</reference>
<organism evidence="2 3">
    <name type="scientific">Aspergillus luchuensis (strain CBS 106.47)</name>
    <dbReference type="NCBI Taxonomy" id="1137211"/>
    <lineage>
        <taxon>Eukaryota</taxon>
        <taxon>Fungi</taxon>
        <taxon>Dikarya</taxon>
        <taxon>Ascomycota</taxon>
        <taxon>Pezizomycotina</taxon>
        <taxon>Eurotiomycetes</taxon>
        <taxon>Eurotiomycetidae</taxon>
        <taxon>Eurotiales</taxon>
        <taxon>Aspergillaceae</taxon>
        <taxon>Aspergillus</taxon>
        <taxon>Aspergillus subgen. Circumdati</taxon>
    </lineage>
</organism>
<evidence type="ECO:0000313" key="3">
    <source>
        <dbReference type="Proteomes" id="UP000184063"/>
    </source>
</evidence>
<dbReference type="Proteomes" id="UP000184063">
    <property type="component" value="Unassembled WGS sequence"/>
</dbReference>
<feature type="signal peptide" evidence="1">
    <location>
        <begin position="1"/>
        <end position="18"/>
    </location>
</feature>
<evidence type="ECO:0000256" key="1">
    <source>
        <dbReference type="SAM" id="SignalP"/>
    </source>
</evidence>
<sequence length="104" mass="11113">MKLSCVSIILSATVIASARPAVEAPQDCVSSEADVGESNAVHLRTDESDAKIPTYQFGFCSSTLQDCFLCVNGVLRRTSCYPHRCTHTNNACSHSLLTAVTVCS</sequence>
<dbReference type="EMBL" id="KV878242">
    <property type="protein sequence ID" value="OJZ85949.1"/>
    <property type="molecule type" value="Genomic_DNA"/>
</dbReference>
<proteinExistence type="predicted"/>
<evidence type="ECO:0000313" key="2">
    <source>
        <dbReference type="EMBL" id="OJZ85949.1"/>
    </source>
</evidence>
<feature type="chain" id="PRO_5013381823" evidence="1">
    <location>
        <begin position="19"/>
        <end position="104"/>
    </location>
</feature>
<accession>A0A1M3TGQ7</accession>
<keyword evidence="1" id="KW-0732">Signal</keyword>
<name>A0A1M3TGQ7_ASPLC</name>
<protein>
    <submittedName>
        <fullName evidence="2">Uncharacterized protein</fullName>
    </submittedName>
</protein>